<evidence type="ECO:0000313" key="2">
    <source>
        <dbReference type="EMBL" id="RDY27530.1"/>
    </source>
</evidence>
<keyword evidence="1" id="KW-1133">Transmembrane helix</keyword>
<gene>
    <name evidence="2" type="ORF">CHL78_008675</name>
</gene>
<evidence type="ECO:0008006" key="4">
    <source>
        <dbReference type="Google" id="ProtNLM"/>
    </source>
</evidence>
<dbReference type="AlphaFoldDB" id="A0A371J417"/>
<keyword evidence="3" id="KW-1185">Reference proteome</keyword>
<protein>
    <recommendedName>
        <fullName evidence="4">Lipoprotein</fullName>
    </recommendedName>
</protein>
<proteinExistence type="predicted"/>
<sequence length="404" mass="46987">MKSKRLKRGYISLVIISLLMITVVSILSCYNNKNKLTVNDLQGNKKNIGDIKLVYTPNTSYFNYEEITLNKYGLNSKPNMKFPINRDYMDSEKDYTPLHNWDEDRLIYYSSKEYIGTANFTYYDEDINSNKRNIKITQKNLNTNKDEDIEISIRDDRFNGEYVGVHFNVIYKDKLYMILNQGPTDDNGSDRILVLEINLKNKTGKIVASYNPNKIQENSFWIQNIIFINKGKIYILGMDNIKNSSKFIIYDIENNKFTESNNFLENSKEEGYAKDKEMLECTVIEDRIVFILLSNNHTGSKVSQYTYKVNSDEVKLESIKNTSLQILNKSYIKKLTVSDDKIYMISQGKNETTKKLKNGKSFKMYGVKSVNFTIFDISKNKVVYEAELNNSDTSLASNLYFLKD</sequence>
<dbReference type="EMBL" id="NOJY02000012">
    <property type="protein sequence ID" value="RDY27530.1"/>
    <property type="molecule type" value="Genomic_DNA"/>
</dbReference>
<organism evidence="2 3">
    <name type="scientific">Romboutsia weinsteinii</name>
    <dbReference type="NCBI Taxonomy" id="2020949"/>
    <lineage>
        <taxon>Bacteria</taxon>
        <taxon>Bacillati</taxon>
        <taxon>Bacillota</taxon>
        <taxon>Clostridia</taxon>
        <taxon>Peptostreptococcales</taxon>
        <taxon>Peptostreptococcaceae</taxon>
        <taxon>Romboutsia</taxon>
    </lineage>
</organism>
<reference evidence="2 3" key="1">
    <citation type="journal article" date="2017" name="Genome Announc.">
        <title>Draft Genome Sequence of Romboutsia weinsteinii sp. nov. Strain CCRI-19649(T) Isolated from Surface Water.</title>
        <authorList>
            <person name="Maheux A.F."/>
            <person name="Boudreau D.K."/>
            <person name="Berube E."/>
            <person name="Boissinot M."/>
            <person name="Cantin P."/>
            <person name="Raymond F."/>
            <person name="Corbeil J."/>
            <person name="Omar R.F."/>
            <person name="Bergeron M.G."/>
        </authorList>
    </citation>
    <scope>NUCLEOTIDE SEQUENCE [LARGE SCALE GENOMIC DNA]</scope>
    <source>
        <strain evidence="2 3">CCRI-19649</strain>
    </source>
</reference>
<feature type="transmembrane region" description="Helical" evidence="1">
    <location>
        <begin position="9"/>
        <end position="27"/>
    </location>
</feature>
<name>A0A371J417_9FIRM</name>
<accession>A0A371J417</accession>
<evidence type="ECO:0000256" key="1">
    <source>
        <dbReference type="SAM" id="Phobius"/>
    </source>
</evidence>
<dbReference type="PROSITE" id="PS51257">
    <property type="entry name" value="PROKAR_LIPOPROTEIN"/>
    <property type="match status" value="1"/>
</dbReference>
<dbReference type="Proteomes" id="UP000215694">
    <property type="component" value="Unassembled WGS sequence"/>
</dbReference>
<keyword evidence="1" id="KW-0472">Membrane</keyword>
<comment type="caution">
    <text evidence="2">The sequence shown here is derived from an EMBL/GenBank/DDBJ whole genome shotgun (WGS) entry which is preliminary data.</text>
</comment>
<dbReference type="RefSeq" id="WP_094367700.1">
    <property type="nucleotide sequence ID" value="NZ_NOJY02000012.1"/>
</dbReference>
<keyword evidence="1" id="KW-0812">Transmembrane</keyword>
<evidence type="ECO:0000313" key="3">
    <source>
        <dbReference type="Proteomes" id="UP000215694"/>
    </source>
</evidence>